<dbReference type="STRING" id="5874.Q4U8H0"/>
<dbReference type="EMBL" id="CR940353">
    <property type="protein sequence ID" value="CAI76883.1"/>
    <property type="molecule type" value="Genomic_DNA"/>
</dbReference>
<evidence type="ECO:0000256" key="1">
    <source>
        <dbReference type="SAM" id="MobiDB-lite"/>
    </source>
</evidence>
<dbReference type="GeneID" id="3862876"/>
<evidence type="ECO:0000313" key="3">
    <source>
        <dbReference type="Proteomes" id="UP000001950"/>
    </source>
</evidence>
<reference evidence="2 3" key="1">
    <citation type="journal article" date="2005" name="Science">
        <title>Genome of the host-cell transforming parasite Theileria annulata compared with T. parva.</title>
        <authorList>
            <person name="Pain A."/>
            <person name="Renauld H."/>
            <person name="Berriman M."/>
            <person name="Murphy L."/>
            <person name="Yeats C.A."/>
            <person name="Weir W."/>
            <person name="Kerhornou A."/>
            <person name="Aslett M."/>
            <person name="Bishop R."/>
            <person name="Bouchier C."/>
            <person name="Cochet M."/>
            <person name="Coulson R.M.R."/>
            <person name="Cronin A."/>
            <person name="de Villiers E.P."/>
            <person name="Fraser A."/>
            <person name="Fosker N."/>
            <person name="Gardner M."/>
            <person name="Goble A."/>
            <person name="Griffiths-Jones S."/>
            <person name="Harris D.E."/>
            <person name="Katzer F."/>
            <person name="Larke N."/>
            <person name="Lord A."/>
            <person name="Maser P."/>
            <person name="McKellar S."/>
            <person name="Mooney P."/>
            <person name="Morton F."/>
            <person name="Nene V."/>
            <person name="O'Neil S."/>
            <person name="Price C."/>
            <person name="Quail M.A."/>
            <person name="Rabbinowitsch E."/>
            <person name="Rawlings N.D."/>
            <person name="Rutter S."/>
            <person name="Saunders D."/>
            <person name="Seeger K."/>
            <person name="Shah T."/>
            <person name="Squares R."/>
            <person name="Squares S."/>
            <person name="Tivey A."/>
            <person name="Walker A.R."/>
            <person name="Woodward J."/>
            <person name="Dobbelaere D.A.E."/>
            <person name="Langsley G."/>
            <person name="Rajandream M.A."/>
            <person name="McKeever D."/>
            <person name="Shiels B."/>
            <person name="Tait A."/>
            <person name="Barrell B.G."/>
            <person name="Hall N."/>
        </authorList>
    </citation>
    <scope>NUCLEOTIDE SEQUENCE [LARGE SCALE GENOMIC DNA]</scope>
    <source>
        <strain evidence="3">Ankara</strain>
    </source>
</reference>
<name>Q4U8H0_THEAN</name>
<feature type="compositionally biased region" description="Basic and acidic residues" evidence="1">
    <location>
        <begin position="701"/>
        <end position="716"/>
    </location>
</feature>
<evidence type="ECO:0000313" key="2">
    <source>
        <dbReference type="EMBL" id="CAI76883.1"/>
    </source>
</evidence>
<dbReference type="Proteomes" id="UP000001950">
    <property type="component" value="Chromosome 4"/>
</dbReference>
<protein>
    <recommendedName>
        <fullName evidence="4">Trafficking protein particle complex subunit 11 domain-containing protein</fullName>
    </recommendedName>
</protein>
<dbReference type="OrthoDB" id="6278596at2759"/>
<dbReference type="PANTHER" id="PTHR14374:SF0">
    <property type="entry name" value="TRAFFICKING PROTEIN PARTICLE COMPLEX SUBUNIT 11"/>
    <property type="match status" value="1"/>
</dbReference>
<proteinExistence type="predicted"/>
<dbReference type="RefSeq" id="XP_953508.1">
    <property type="nucleotide sequence ID" value="XM_948415.1"/>
</dbReference>
<dbReference type="OMA" id="EQMIYET"/>
<gene>
    <name evidence="2" type="ORF">TA11100</name>
</gene>
<keyword evidence="3" id="KW-1185">Reference proteome</keyword>
<sequence>MFTLQEYLLNSPLPCVNFVISDSDQMKIYSLLSSVNKNKGNGKSERFNLRVLDVSEINKPTPKKLNWFQRISREPTCVVYCTDWQNYKVESSKNLNPEAFSDPNLVDILSGTVGIPSNFGKERRNSGKSFETESFVDQNVYRVTSKQLEKLIRDDIDRFLVPMRKINSRKTIPHKFLFLVNLNKSVKNPNKVIGSLKTLDPSEVCAVCVSCGPTDINAKLEKLEQMIYETSISYYEKKIKKMSKTIANLKAQITGNLTDITELYLVLLNFKMGYFSELISNRKEAHGKYSTCLSTLKQMDTSISAIDKTSLSFHICLRLLDYLFYSGDFVEYVNVYREFELLIKRLVFDKFRGLYYNLMYSMNYYIGYKLETKSSNSRNSKELLLNSTYYYKWALHFIILLRTEINKSDAGDLDNNGMVYNVPENFNNIFYYEDQDYVNEYEKDNEKNELNVEELRVLDKKFESETVKLVMKIFSIYKGFNYSSHLLYIYDTLGDSFFLHGNYKEAFNIYLSIAKHIVYNINFNETYSSVVNKYSKIIPNDLDGSNELKSDWDEVDESVGTLENTKTDEVVINKSTDVDEIDYVEVINMFMYSELSYESLFPGLFIKVLSKFILSLANMLDIGEFPEILLKLSNLPIAKYNSKNQLIANASDMAVYKLVLIKSLITFISIYTEEHDVIDYLNNIINLFSTPKSDQPSEVDNSDKHDDSDGKNGSYERNELEIDMMESYVLLSKNAMSQYAYKFENDLIEVLISFETDIELDLQFYEGFLDTSEGILRFYHEKSEFVPDAFVAYCNNVDTGKLEITRLPNNTRIILIISLPFYTLKRMKINGVVLKSKYLKLLVNAVILTNKYFTNEFTSASVFRDLDRKVRIGNYSSRLITGERKSRYLTHDGDGERILNMIYLSCNNYVSDVVNKELSAMDKAKELKIMNLNMKMKIFVKNMVKKFMVPITIVLLFNHRFRQLYTQYSYQLQVRDCEFYIFGGTDDGFVISKTNVVDFDIEYSLMDLEDVEIKLNSSKSQPNQILYHPTNEQDTVTSSQQVDEEVLNYINIYSSNYDVYVMYGLININNIETQKLTLELFINDKLEYTKNNTENTNSSNNDNLVDNKLDKRTEILNDKLLSLYIKKVDVELRDLVNVNLNYKYYNNSNMMLYIDLVNNSEIVYELVNVNILYNNHVLIANNEGKLYGYRNRIESDQSVNLIYIIKNYQNYQNPEDNAVQVQITKYVRQELKYPFNHMEQFLKCTINKFVKVEGKLDKIQLLLKHRNIVHLGQPFELQAEIINNTNNTIEYVVFLDELEDRMYIISGPLSSNLVALPRSSDKLSWTIIATKCTPFKLPVVRVSNKLDSGPNREIKSEAAQIYVVPRGTPALNPVDLVTESGGRLSPNSQMPKVVKGVNV</sequence>
<evidence type="ECO:0008006" key="4">
    <source>
        <dbReference type="Google" id="ProtNLM"/>
    </source>
</evidence>
<organism evidence="2 3">
    <name type="scientific">Theileria annulata</name>
    <dbReference type="NCBI Taxonomy" id="5874"/>
    <lineage>
        <taxon>Eukaryota</taxon>
        <taxon>Sar</taxon>
        <taxon>Alveolata</taxon>
        <taxon>Apicomplexa</taxon>
        <taxon>Aconoidasida</taxon>
        <taxon>Piroplasmida</taxon>
        <taxon>Theileriidae</taxon>
        <taxon>Theileria</taxon>
    </lineage>
</organism>
<dbReference type="InParanoid" id="Q4U8H0"/>
<dbReference type="VEuPathDB" id="PiroplasmaDB:TA11100"/>
<dbReference type="PANTHER" id="PTHR14374">
    <property type="entry name" value="FOIE GRAS"/>
    <property type="match status" value="1"/>
</dbReference>
<feature type="region of interest" description="Disordered" evidence="1">
    <location>
        <begin position="693"/>
        <end position="716"/>
    </location>
</feature>
<dbReference type="KEGG" id="tan:TA11100"/>
<dbReference type="eggNOG" id="ENOG502SCGD">
    <property type="taxonomic scope" value="Eukaryota"/>
</dbReference>
<accession>Q4U8H0</accession>